<keyword evidence="2" id="KW-0732">Signal</keyword>
<accession>A0A3M8SKP8</accession>
<feature type="signal peptide" evidence="2">
    <location>
        <begin position="1"/>
        <end position="47"/>
    </location>
</feature>
<name>A0A3M8SKP8_9GAMM</name>
<dbReference type="EMBL" id="RIBS01000011">
    <property type="protein sequence ID" value="RNF81927.1"/>
    <property type="molecule type" value="Genomic_DNA"/>
</dbReference>
<organism evidence="3 4">
    <name type="scientific">Montanilutibacter psychrotolerans</name>
    <dbReference type="NCBI Taxonomy" id="1327343"/>
    <lineage>
        <taxon>Bacteria</taxon>
        <taxon>Pseudomonadati</taxon>
        <taxon>Pseudomonadota</taxon>
        <taxon>Gammaproteobacteria</taxon>
        <taxon>Lysobacterales</taxon>
        <taxon>Lysobacteraceae</taxon>
        <taxon>Montanilutibacter</taxon>
    </lineage>
</organism>
<gene>
    <name evidence="3" type="ORF">EER27_15945</name>
</gene>
<evidence type="ECO:0000256" key="2">
    <source>
        <dbReference type="SAM" id="SignalP"/>
    </source>
</evidence>
<proteinExistence type="predicted"/>
<sequence>MGQIDGVSPVAVCTDARAWLRFAPMNAIATRLTAALLVACACTPAVAQTALTPVDAAATVADHPEAANVQVESLDQNPSTAVAAPPADEAAIAPPISAGDAHEGDAGNARQDDEHDEEADAAAADAFFERLAGLCGHAFAGRVVIDAPTPAGDDPFAGKALVMHVRECSQRELRIPFHVGDDRSRTWVVTRTRKGLRLKHDHRHADGSDDDVTLYGGDSEAGGSARRQQFPVDDDSRATFTRTNRAVSNTNVWAIEVEPGQLFVYELARPGRLFRVEFDLGQPVAAPPPPWGSR</sequence>
<evidence type="ECO:0008006" key="5">
    <source>
        <dbReference type="Google" id="ProtNLM"/>
    </source>
</evidence>
<feature type="chain" id="PRO_5017997704" description="Secreted protein" evidence="2">
    <location>
        <begin position="48"/>
        <end position="294"/>
    </location>
</feature>
<feature type="compositionally biased region" description="Basic and acidic residues" evidence="1">
    <location>
        <begin position="100"/>
        <end position="113"/>
    </location>
</feature>
<keyword evidence="4" id="KW-1185">Reference proteome</keyword>
<comment type="caution">
    <text evidence="3">The sequence shown here is derived from an EMBL/GenBank/DDBJ whole genome shotgun (WGS) entry which is preliminary data.</text>
</comment>
<evidence type="ECO:0000313" key="4">
    <source>
        <dbReference type="Proteomes" id="UP000267049"/>
    </source>
</evidence>
<evidence type="ECO:0000256" key="1">
    <source>
        <dbReference type="SAM" id="MobiDB-lite"/>
    </source>
</evidence>
<feature type="region of interest" description="Disordered" evidence="1">
    <location>
        <begin position="92"/>
        <end position="120"/>
    </location>
</feature>
<dbReference type="Proteomes" id="UP000267049">
    <property type="component" value="Unassembled WGS sequence"/>
</dbReference>
<protein>
    <recommendedName>
        <fullName evidence="5">Secreted protein</fullName>
    </recommendedName>
</protein>
<dbReference type="AlphaFoldDB" id="A0A3M8SKP8"/>
<reference evidence="3 4" key="1">
    <citation type="submission" date="2018-11" db="EMBL/GenBank/DDBJ databases">
        <title>Lysobacter cryohumiis sp. nov., isolated from soil in the Tianshan Mountains, Xinjiang, China.</title>
        <authorList>
            <person name="Luo Y."/>
            <person name="Sheng H."/>
        </authorList>
    </citation>
    <scope>NUCLEOTIDE SEQUENCE [LARGE SCALE GENOMIC DNA]</scope>
    <source>
        <strain evidence="3 4">ZS60</strain>
    </source>
</reference>
<evidence type="ECO:0000313" key="3">
    <source>
        <dbReference type="EMBL" id="RNF81927.1"/>
    </source>
</evidence>
<feature type="region of interest" description="Disordered" evidence="1">
    <location>
        <begin position="201"/>
        <end position="236"/>
    </location>
</feature>